<feature type="transmembrane region" description="Helical" evidence="1">
    <location>
        <begin position="333"/>
        <end position="363"/>
    </location>
</feature>
<feature type="transmembrane region" description="Helical" evidence="1">
    <location>
        <begin position="369"/>
        <end position="391"/>
    </location>
</feature>
<organism evidence="2 3">
    <name type="scientific">Chitinophaga tropicalis</name>
    <dbReference type="NCBI Taxonomy" id="2683588"/>
    <lineage>
        <taxon>Bacteria</taxon>
        <taxon>Pseudomonadati</taxon>
        <taxon>Bacteroidota</taxon>
        <taxon>Chitinophagia</taxon>
        <taxon>Chitinophagales</taxon>
        <taxon>Chitinophagaceae</taxon>
        <taxon>Chitinophaga</taxon>
    </lineage>
</organism>
<feature type="transmembrane region" description="Helical" evidence="1">
    <location>
        <begin position="7"/>
        <end position="28"/>
    </location>
</feature>
<keyword evidence="1" id="KW-0472">Membrane</keyword>
<feature type="transmembrane region" description="Helical" evidence="1">
    <location>
        <begin position="134"/>
        <end position="156"/>
    </location>
</feature>
<keyword evidence="1" id="KW-0812">Transmembrane</keyword>
<dbReference type="AlphaFoldDB" id="A0A7K1U5C7"/>
<feature type="transmembrane region" description="Helical" evidence="1">
    <location>
        <begin position="299"/>
        <end position="321"/>
    </location>
</feature>
<evidence type="ECO:0000256" key="1">
    <source>
        <dbReference type="SAM" id="Phobius"/>
    </source>
</evidence>
<proteinExistence type="predicted"/>
<comment type="caution">
    <text evidence="2">The sequence shown here is derived from an EMBL/GenBank/DDBJ whole genome shotgun (WGS) entry which is preliminary data.</text>
</comment>
<dbReference type="Proteomes" id="UP000461730">
    <property type="component" value="Unassembled WGS sequence"/>
</dbReference>
<keyword evidence="1" id="KW-1133">Transmembrane helix</keyword>
<feature type="transmembrane region" description="Helical" evidence="1">
    <location>
        <begin position="176"/>
        <end position="193"/>
    </location>
</feature>
<evidence type="ECO:0000313" key="2">
    <source>
        <dbReference type="EMBL" id="MVT09561.1"/>
    </source>
</evidence>
<feature type="transmembrane region" description="Helical" evidence="1">
    <location>
        <begin position="102"/>
        <end position="122"/>
    </location>
</feature>
<keyword evidence="3" id="KW-1185">Reference proteome</keyword>
<dbReference type="RefSeq" id="WP_157307009.1">
    <property type="nucleotide sequence ID" value="NZ_WRXN01000006.1"/>
</dbReference>
<reference evidence="2 3" key="1">
    <citation type="submission" date="2019-12" db="EMBL/GenBank/DDBJ databases">
        <title>Chitinophaga sp. strain ysch24 (GDMCC 1.1355), whole genome shotgun sequence.</title>
        <authorList>
            <person name="Zhang X."/>
        </authorList>
    </citation>
    <scope>NUCLEOTIDE SEQUENCE [LARGE SCALE GENOMIC DNA]</scope>
    <source>
        <strain evidence="3">ysch24</strain>
    </source>
</reference>
<feature type="transmembrane region" description="Helical" evidence="1">
    <location>
        <begin position="205"/>
        <end position="223"/>
    </location>
</feature>
<feature type="transmembrane region" description="Helical" evidence="1">
    <location>
        <begin position="265"/>
        <end position="287"/>
    </location>
</feature>
<dbReference type="EMBL" id="WRXN01000006">
    <property type="protein sequence ID" value="MVT09561.1"/>
    <property type="molecule type" value="Genomic_DNA"/>
</dbReference>
<feature type="transmembrane region" description="Helical" evidence="1">
    <location>
        <begin position="79"/>
        <end position="96"/>
    </location>
</feature>
<protein>
    <submittedName>
        <fullName evidence="2">Uncharacterized protein</fullName>
    </submittedName>
</protein>
<name>A0A7K1U5C7_9BACT</name>
<feature type="transmembrane region" description="Helical" evidence="1">
    <location>
        <begin position="229"/>
        <end position="253"/>
    </location>
</feature>
<sequence>MLSSIKFWTRLAIWNILIVAILGMVMRYKILFSLEWLDQKSLMHAHSHFAFAGWVSLSLMVLMVYSLGITRLTPVYKRILITHSIAAYGMLFSFPFQGYGGFSIFFSTLSVIVSYFFSWYCWQDCKHHVAARWFGGALIFLVLSSVGPFSLGYFMTHPTDQQYILASIYYYLHFQYNGWFFFACMGLAVHALAERNVQLLSSNTVFNLFAVACVPTCFLSITWMTVPVWAYVAVIFAAGMQLFAWMLFCRELVRYPVVFGPLPKWLFILSAIGVTIKVVLQALSAIPSLSSVVYGYRPIVIGYLHLVLLVIITLCIIGYMITNELVSLTATGIAGIILFVSGVFLNELLLMIQGITALGYIHLGYMNELLFVIAFIMVAGLLFLNLGQYFITTKKYNYDKRHHA</sequence>
<feature type="transmembrane region" description="Helical" evidence="1">
    <location>
        <begin position="48"/>
        <end position="67"/>
    </location>
</feature>
<gene>
    <name evidence="2" type="ORF">GO493_14930</name>
</gene>
<evidence type="ECO:0000313" key="3">
    <source>
        <dbReference type="Proteomes" id="UP000461730"/>
    </source>
</evidence>
<accession>A0A7K1U5C7</accession>